<organism evidence="3 4">
    <name type="scientific">Penicillium chrysogenum</name>
    <name type="common">Penicillium notatum</name>
    <dbReference type="NCBI Taxonomy" id="5076"/>
    <lineage>
        <taxon>Eukaryota</taxon>
        <taxon>Fungi</taxon>
        <taxon>Dikarya</taxon>
        <taxon>Ascomycota</taxon>
        <taxon>Pezizomycotina</taxon>
        <taxon>Eurotiomycetes</taxon>
        <taxon>Eurotiomycetidae</taxon>
        <taxon>Eurotiales</taxon>
        <taxon>Aspergillaceae</taxon>
        <taxon>Penicillium</taxon>
        <taxon>Penicillium chrysogenum species complex</taxon>
    </lineage>
</organism>
<comment type="similarity">
    <text evidence="1">Belongs to the short-chain dehydrogenases/reductases (SDR) family.</text>
</comment>
<dbReference type="Pfam" id="PF13561">
    <property type="entry name" value="adh_short_C2"/>
    <property type="match status" value="1"/>
</dbReference>
<proteinExistence type="inferred from homology"/>
<dbReference type="Gene3D" id="3.40.50.720">
    <property type="entry name" value="NAD(P)-binding Rossmann-like Domain"/>
    <property type="match status" value="1"/>
</dbReference>
<dbReference type="PANTHER" id="PTHR43008:SF10">
    <property type="entry name" value="CHAIN DEHYDROGENASE_OXIDOREDUCTASE, PUTATIVE (AFU_ORTHOLOGUE AFUA_2G15740)-RELATED"/>
    <property type="match status" value="1"/>
</dbReference>
<evidence type="ECO:0000256" key="1">
    <source>
        <dbReference type="ARBA" id="ARBA00006484"/>
    </source>
</evidence>
<reference evidence="3 4" key="1">
    <citation type="journal article" date="2023" name="IMA Fungus">
        <title>Comparative genomic study of the Penicillium genus elucidates a diverse pangenome and 15 lateral gene transfer events.</title>
        <authorList>
            <person name="Petersen C."/>
            <person name="Sorensen T."/>
            <person name="Nielsen M.R."/>
            <person name="Sondergaard T.E."/>
            <person name="Sorensen J.L."/>
            <person name="Fitzpatrick D.A."/>
            <person name="Frisvad J.C."/>
            <person name="Nielsen K.L."/>
        </authorList>
    </citation>
    <scope>NUCLEOTIDE SEQUENCE [LARGE SCALE GENOMIC DNA]</scope>
    <source>
        <strain evidence="3 4">IBT 3361</strain>
    </source>
</reference>
<protein>
    <submittedName>
        <fullName evidence="3">Short chain dehydrogenase/oxidoreductase</fullName>
    </submittedName>
</protein>
<comment type="caution">
    <text evidence="3">The sequence shown here is derived from an EMBL/GenBank/DDBJ whole genome shotgun (WGS) entry which is preliminary data.</text>
</comment>
<evidence type="ECO:0000313" key="4">
    <source>
        <dbReference type="Proteomes" id="UP001220256"/>
    </source>
</evidence>
<dbReference type="SUPFAM" id="SSF51735">
    <property type="entry name" value="NAD(P)-binding Rossmann-fold domains"/>
    <property type="match status" value="1"/>
</dbReference>
<dbReference type="InterPro" id="IPR002347">
    <property type="entry name" value="SDR_fam"/>
</dbReference>
<dbReference type="PRINTS" id="PR00081">
    <property type="entry name" value="GDHRDH"/>
</dbReference>
<gene>
    <name evidence="3" type="ORF">N7505_007705</name>
</gene>
<name>A0ABQ8WE39_PENCH</name>
<keyword evidence="2" id="KW-0560">Oxidoreductase</keyword>
<keyword evidence="4" id="KW-1185">Reference proteome</keyword>
<dbReference type="Proteomes" id="UP001220256">
    <property type="component" value="Unassembled WGS sequence"/>
</dbReference>
<accession>A0ABQ8WE39</accession>
<evidence type="ECO:0000313" key="3">
    <source>
        <dbReference type="EMBL" id="KAJ5264912.1"/>
    </source>
</evidence>
<dbReference type="EMBL" id="JAPVEB010000004">
    <property type="protein sequence ID" value="KAJ5264912.1"/>
    <property type="molecule type" value="Genomic_DNA"/>
</dbReference>
<dbReference type="PANTHER" id="PTHR43008">
    <property type="entry name" value="BENZIL REDUCTASE"/>
    <property type="match status" value="1"/>
</dbReference>
<dbReference type="InterPro" id="IPR036291">
    <property type="entry name" value="NAD(P)-bd_dom_sf"/>
</dbReference>
<evidence type="ECO:0000256" key="2">
    <source>
        <dbReference type="ARBA" id="ARBA00023002"/>
    </source>
</evidence>
<sequence length="303" mass="33539">MLANQTLTRARLLGRHRWPKAYLCRPITNNLKPLRQFDVRSKVITEVRGAWASRGRNNYPRLVHMLVYCLDRLGNPQPEAPFSQNQHSSFDDSLHYSKVDVVDAQDVDKAISSIAGHHGRLDGLVAAAGITRTKAALKHSQEDLEAVINVNLYGAFNSATATARRMLKFKTPGSIILVASMSGLIANKGIFSPVYNASRAAVIQLRRNLAQEWEPVDAEGRGGIRVNNLSPGHIYTSMAKKAMQDNPRAKEVWEEGNMLGRISEPQEFRGAALFLMSDASSYMTGAPLLLMADGLKIEPWNGY</sequence>
<dbReference type="PRINTS" id="PR00080">
    <property type="entry name" value="SDRFAMILY"/>
</dbReference>